<dbReference type="InterPro" id="IPR036180">
    <property type="entry name" value="Gelsolin-like_dom_sf"/>
</dbReference>
<dbReference type="InterPro" id="IPR029006">
    <property type="entry name" value="ADF-H/Gelsolin-like_dom_sf"/>
</dbReference>
<dbReference type="PRINTS" id="PR00597">
    <property type="entry name" value="GELSOLIN"/>
</dbReference>
<dbReference type="EMBL" id="UXSR01000078">
    <property type="protein sequence ID" value="VDD74796.1"/>
    <property type="molecule type" value="Genomic_DNA"/>
</dbReference>
<evidence type="ECO:0000313" key="5">
    <source>
        <dbReference type="WBParaSite" id="MCU_004164-RA"/>
    </source>
</evidence>
<dbReference type="Pfam" id="PF00626">
    <property type="entry name" value="Gelsolin"/>
    <property type="match status" value="1"/>
</dbReference>
<evidence type="ECO:0000259" key="2">
    <source>
        <dbReference type="Pfam" id="PF00626"/>
    </source>
</evidence>
<dbReference type="InterPro" id="IPR007123">
    <property type="entry name" value="Gelsolin-like_dom"/>
</dbReference>
<proteinExistence type="predicted"/>
<dbReference type="SUPFAM" id="SSF55753">
    <property type="entry name" value="Actin depolymerizing proteins"/>
    <property type="match status" value="2"/>
</dbReference>
<keyword evidence="4" id="KW-1185">Reference proteome</keyword>
<dbReference type="PANTHER" id="PTHR11977">
    <property type="entry name" value="VILLIN"/>
    <property type="match status" value="1"/>
</dbReference>
<dbReference type="STRING" id="53468.A0A0R3U2S7"/>
<protein>
    <submittedName>
        <fullName evidence="5">Gelsolin-like domain-containing protein</fullName>
    </submittedName>
</protein>
<evidence type="ECO:0000313" key="4">
    <source>
        <dbReference type="Proteomes" id="UP000267029"/>
    </source>
</evidence>
<feature type="region of interest" description="Disordered" evidence="1">
    <location>
        <begin position="1"/>
        <end position="26"/>
    </location>
</feature>
<gene>
    <name evidence="3" type="ORF">MCOS_LOCUS799</name>
</gene>
<dbReference type="GO" id="GO:0051015">
    <property type="term" value="F:actin filament binding"/>
    <property type="evidence" value="ECO:0007669"/>
    <property type="project" value="InterPro"/>
</dbReference>
<dbReference type="OrthoDB" id="6375767at2759"/>
<reference evidence="3 4" key="1">
    <citation type="submission" date="2018-10" db="EMBL/GenBank/DDBJ databases">
        <authorList>
            <consortium name="Pathogen Informatics"/>
        </authorList>
    </citation>
    <scope>NUCLEOTIDE SEQUENCE [LARGE SCALE GENOMIC DNA]</scope>
</reference>
<dbReference type="SMART" id="SM00262">
    <property type="entry name" value="GEL"/>
    <property type="match status" value="2"/>
</dbReference>
<evidence type="ECO:0000313" key="3">
    <source>
        <dbReference type="EMBL" id="VDD74796.1"/>
    </source>
</evidence>
<dbReference type="Gene3D" id="3.40.20.10">
    <property type="entry name" value="Severin"/>
    <property type="match status" value="3"/>
</dbReference>
<dbReference type="WBParaSite" id="MCU_004164-RA">
    <property type="protein sequence ID" value="MCU_004164-RA"/>
    <property type="gene ID" value="MCU_004164"/>
</dbReference>
<name>A0A0R3U2S7_MESCO</name>
<reference evidence="5" key="2">
    <citation type="submission" date="2019-11" db="UniProtKB">
        <authorList>
            <consortium name="WormBaseParasite"/>
        </authorList>
    </citation>
    <scope>IDENTIFICATION</scope>
</reference>
<dbReference type="InterPro" id="IPR007122">
    <property type="entry name" value="Villin/Gelsolin"/>
</dbReference>
<dbReference type="Proteomes" id="UP000267029">
    <property type="component" value="Unassembled WGS sequence"/>
</dbReference>
<dbReference type="SUPFAM" id="SSF82754">
    <property type="entry name" value="C-terminal, gelsolin-like domain of Sec23/24"/>
    <property type="match status" value="1"/>
</dbReference>
<feature type="compositionally biased region" description="Basic and acidic residues" evidence="1">
    <location>
        <begin position="15"/>
        <end position="26"/>
    </location>
</feature>
<sequence>MSFFTRKLSKQDSTPTHENRKSSAMDDPEWKSILDIKHEVLKAWRLPDKGPAIPVPDDQVGFFFNDQKYVVLKTFNHNRKMAYNLHFWMGKEAAAKASPDPPEKVAQVMALLDGKVVLFREIEENESPVFMKYFRDFGIFSGGDGGIFDPENPQNYRRRLLHFHLMKDGKRVNVTEVHISRQSLGSGDVYILDEGTKMIQWNGSRCDDEERISARKYIENALKQRKTKCTSEFFDEEDLLDVNELYTKLGNAPVPPRQVRLSKKTFQKKMFRLSDETKKLVLNPVYTGKVYRNGINPDDVTFLDTLRLLYVYIGPGANENERNSAWPQADKYLKEANTPYKAIAVFTAGSYCPGYDEVWDDRQE</sequence>
<dbReference type="PANTHER" id="PTHR11977:SF130">
    <property type="entry name" value="SEVERIN"/>
    <property type="match status" value="1"/>
</dbReference>
<evidence type="ECO:0000256" key="1">
    <source>
        <dbReference type="SAM" id="MobiDB-lite"/>
    </source>
</evidence>
<organism evidence="5">
    <name type="scientific">Mesocestoides corti</name>
    <name type="common">Flatworm</name>
    <dbReference type="NCBI Taxonomy" id="53468"/>
    <lineage>
        <taxon>Eukaryota</taxon>
        <taxon>Metazoa</taxon>
        <taxon>Spiralia</taxon>
        <taxon>Lophotrochozoa</taxon>
        <taxon>Platyhelminthes</taxon>
        <taxon>Cestoda</taxon>
        <taxon>Eucestoda</taxon>
        <taxon>Cyclophyllidea</taxon>
        <taxon>Mesocestoididae</taxon>
        <taxon>Mesocestoides</taxon>
    </lineage>
</organism>
<dbReference type="AlphaFoldDB" id="A0A0R3U2S7"/>
<feature type="domain" description="Gelsolin-like" evidence="2">
    <location>
        <begin position="172"/>
        <end position="228"/>
    </location>
</feature>
<accession>A0A0R3U2S7</accession>